<feature type="region of interest" description="Disordered" evidence="1">
    <location>
        <begin position="232"/>
        <end position="256"/>
    </location>
</feature>
<reference evidence="3 4" key="1">
    <citation type="journal article" date="2015" name="Stand. Genomic Sci.">
        <title>Genomic Encyclopedia of Bacterial and Archaeal Type Strains, Phase III: the genomes of soil and plant-associated and newly described type strains.</title>
        <authorList>
            <person name="Whitman W.B."/>
            <person name="Woyke T."/>
            <person name="Klenk H.P."/>
            <person name="Zhou Y."/>
            <person name="Lilburn T.G."/>
            <person name="Beck B.J."/>
            <person name="De Vos P."/>
            <person name="Vandamme P."/>
            <person name="Eisen J.A."/>
            <person name="Garrity G."/>
            <person name="Hugenholtz P."/>
            <person name="Kyrpides N.C."/>
        </authorList>
    </citation>
    <scope>NUCLEOTIDE SEQUENCE [LARGE SCALE GENOMIC DNA]</scope>
    <source>
        <strain evidence="3 4">CGMCC 1.6847</strain>
    </source>
</reference>
<gene>
    <name evidence="3" type="ORF">IQ05_00614</name>
</gene>
<sequence length="256" mass="28806">MKIIYISIFLLCSIVYSQSSGTVSYSFHTVNILEDAKKPQTKDFAKKNIDIANQQVFNLTFNKTKTQFVQIESLTPVSDFDQKLGNVARAGFTSHDIFSDFANGRQVEIMSDGTLVESKNEDLKWEITADTKEIGGYLCYKAILKVPFTNRYGESKVKEAIAYFAPSLPFSLGPKKFYGLPGLILELIESHKTFVVSKIKLSDQELEIDFPKGKTISKEDYEKRLESSMGGVILSKKREKDKNSQSNAIPKKALLN</sequence>
<dbReference type="Pfam" id="PF09697">
    <property type="entry name" value="Porph_ging"/>
    <property type="match status" value="1"/>
</dbReference>
<dbReference type="NCBIfam" id="TIGR01200">
    <property type="entry name" value="GLPGLI"/>
    <property type="match status" value="1"/>
</dbReference>
<keyword evidence="2" id="KW-0732">Signal</keyword>
<protein>
    <submittedName>
        <fullName evidence="3">GLPGLI family protein</fullName>
    </submittedName>
</protein>
<organism evidence="3 4">
    <name type="scientific">Flavobacterium tiangeerense</name>
    <dbReference type="NCBI Taxonomy" id="459471"/>
    <lineage>
        <taxon>Bacteria</taxon>
        <taxon>Pseudomonadati</taxon>
        <taxon>Bacteroidota</taxon>
        <taxon>Flavobacteriia</taxon>
        <taxon>Flavobacteriales</taxon>
        <taxon>Flavobacteriaceae</taxon>
        <taxon>Flavobacterium</taxon>
    </lineage>
</organism>
<evidence type="ECO:0000313" key="4">
    <source>
        <dbReference type="Proteomes" id="UP000317519"/>
    </source>
</evidence>
<evidence type="ECO:0000256" key="2">
    <source>
        <dbReference type="SAM" id="SignalP"/>
    </source>
</evidence>
<feature type="signal peptide" evidence="2">
    <location>
        <begin position="1"/>
        <end position="17"/>
    </location>
</feature>
<evidence type="ECO:0000313" key="3">
    <source>
        <dbReference type="EMBL" id="TWI02368.1"/>
    </source>
</evidence>
<dbReference type="EMBL" id="VLKO01000002">
    <property type="protein sequence ID" value="TWI02368.1"/>
    <property type="molecule type" value="Genomic_DNA"/>
</dbReference>
<comment type="caution">
    <text evidence="3">The sequence shown here is derived from an EMBL/GenBank/DDBJ whole genome shotgun (WGS) entry which is preliminary data.</text>
</comment>
<keyword evidence="4" id="KW-1185">Reference proteome</keyword>
<accession>A0ABY3FMI0</accession>
<dbReference type="Proteomes" id="UP000317519">
    <property type="component" value="Unassembled WGS sequence"/>
</dbReference>
<feature type="chain" id="PRO_5045464287" evidence="2">
    <location>
        <begin position="18"/>
        <end position="256"/>
    </location>
</feature>
<proteinExistence type="predicted"/>
<dbReference type="InterPro" id="IPR005901">
    <property type="entry name" value="GLPGLI"/>
</dbReference>
<name>A0ABY3FMI0_9FLAO</name>
<dbReference type="RefSeq" id="WP_144889653.1">
    <property type="nucleotide sequence ID" value="NZ_VLKO01000002.1"/>
</dbReference>
<evidence type="ECO:0000256" key="1">
    <source>
        <dbReference type="SAM" id="MobiDB-lite"/>
    </source>
</evidence>